<dbReference type="EMBL" id="MLJW01000176">
    <property type="protein sequence ID" value="OIQ94971.1"/>
    <property type="molecule type" value="Genomic_DNA"/>
</dbReference>
<dbReference type="AlphaFoldDB" id="A0A1J5RZP1"/>
<evidence type="ECO:0000313" key="1">
    <source>
        <dbReference type="EMBL" id="OIQ94971.1"/>
    </source>
</evidence>
<sequence length="133" mass="14917">MVAVCVYERAIDTAAATRVSFYAKQSDGRAANQERLQRVALAGVGPYRKVAGIVCLHETWSSCEDRSPWPSLTIQSTYDDERKLFEERLLLRQHESADVYPTQLLGAGSRTRALLRGSFSFMEGIRCAHQSHP</sequence>
<organism evidence="1">
    <name type="scientific">mine drainage metagenome</name>
    <dbReference type="NCBI Taxonomy" id="410659"/>
    <lineage>
        <taxon>unclassified sequences</taxon>
        <taxon>metagenomes</taxon>
        <taxon>ecological metagenomes</taxon>
    </lineage>
</organism>
<accession>A0A1J5RZP1</accession>
<protein>
    <submittedName>
        <fullName evidence="1">Uncharacterized protein</fullName>
    </submittedName>
</protein>
<reference evidence="1" key="1">
    <citation type="submission" date="2016-10" db="EMBL/GenBank/DDBJ databases">
        <title>Sequence of Gallionella enrichment culture.</title>
        <authorList>
            <person name="Poehlein A."/>
            <person name="Muehling M."/>
            <person name="Daniel R."/>
        </authorList>
    </citation>
    <scope>NUCLEOTIDE SEQUENCE</scope>
</reference>
<gene>
    <name evidence="1" type="ORF">GALL_230740</name>
</gene>
<proteinExistence type="predicted"/>
<comment type="caution">
    <text evidence="1">The sequence shown here is derived from an EMBL/GenBank/DDBJ whole genome shotgun (WGS) entry which is preliminary data.</text>
</comment>
<name>A0A1J5RZP1_9ZZZZ</name>